<evidence type="ECO:0000256" key="5">
    <source>
        <dbReference type="ARBA" id="ARBA00022842"/>
    </source>
</evidence>
<keyword evidence="4" id="KW-0378">Hydrolase</keyword>
<proteinExistence type="predicted"/>
<keyword evidence="9" id="KW-1185">Reference proteome</keyword>
<reference evidence="8" key="1">
    <citation type="submission" date="2021-04" db="EMBL/GenBank/DDBJ databases">
        <title>Microbacterium tenobrionis sp. nov. and Microbacterium allomyrinae sp. nov., isolated from larvae of Tenobrio molitor and Allomyrina dichotoma, respectively.</title>
        <authorList>
            <person name="Lee S.D."/>
        </authorList>
    </citation>
    <scope>NUCLEOTIDE SEQUENCE</scope>
    <source>
        <strain evidence="8">YMB-B2</strain>
    </source>
</reference>
<keyword evidence="6" id="KW-0464">Manganese</keyword>
<gene>
    <name evidence="8" type="ORF">KEC56_07110</name>
</gene>
<accession>A0A9X1LP27</accession>
<organism evidence="8 9">
    <name type="scientific">Microbacterium tenebrionis</name>
    <dbReference type="NCBI Taxonomy" id="2830665"/>
    <lineage>
        <taxon>Bacteria</taxon>
        <taxon>Bacillati</taxon>
        <taxon>Actinomycetota</taxon>
        <taxon>Actinomycetes</taxon>
        <taxon>Micrococcales</taxon>
        <taxon>Microbacteriaceae</taxon>
        <taxon>Microbacterium</taxon>
    </lineage>
</organism>
<dbReference type="PANTHER" id="PTHR12318">
    <property type="entry name" value="TESTOSTERONE-REGULATED PROTEIN RP2"/>
    <property type="match status" value="1"/>
</dbReference>
<dbReference type="SUPFAM" id="SSF55811">
    <property type="entry name" value="Nudix"/>
    <property type="match status" value="1"/>
</dbReference>
<comment type="cofactor">
    <cofactor evidence="2">
        <name>Mg(2+)</name>
        <dbReference type="ChEBI" id="CHEBI:18420"/>
    </cofactor>
</comment>
<evidence type="ECO:0000256" key="3">
    <source>
        <dbReference type="ARBA" id="ARBA00022723"/>
    </source>
</evidence>
<keyword evidence="3" id="KW-0479">Metal-binding</keyword>
<evidence type="ECO:0000256" key="6">
    <source>
        <dbReference type="ARBA" id="ARBA00023211"/>
    </source>
</evidence>
<dbReference type="PROSITE" id="PS51462">
    <property type="entry name" value="NUDIX"/>
    <property type="match status" value="1"/>
</dbReference>
<sequence>MDETLLVGGTTVLLRSTEAGLQTLLIRRPERGSFAGAWVFPGGVTEEADAAGAATEVQTAERAAARECEEEVGVRPERLTALSCWVPPVEAPKRVRTWFFLAQAPDTAVHAAPDEVVDVQWIAPADALRRHADGDMVLYPPTWITLRWLAARSSVDEAVAAASAPERYTTVLLGGGVFVWEGDAEHPAGGTGRHRLDTSSLPWIHTRD</sequence>
<dbReference type="PANTHER" id="PTHR12318:SF0">
    <property type="entry name" value="ACYL-COENZYME A DIPHOSPHATASE NUDT19"/>
    <property type="match status" value="1"/>
</dbReference>
<evidence type="ECO:0000259" key="7">
    <source>
        <dbReference type="PROSITE" id="PS51462"/>
    </source>
</evidence>
<dbReference type="Gene3D" id="3.90.79.10">
    <property type="entry name" value="Nucleoside Triphosphate Pyrophosphohydrolase"/>
    <property type="match status" value="2"/>
</dbReference>
<evidence type="ECO:0000313" key="8">
    <source>
        <dbReference type="EMBL" id="MCC2029284.1"/>
    </source>
</evidence>
<name>A0A9X1LP27_9MICO</name>
<dbReference type="Pfam" id="PF00293">
    <property type="entry name" value="NUDIX"/>
    <property type="match status" value="1"/>
</dbReference>
<dbReference type="GO" id="GO:0016818">
    <property type="term" value="F:hydrolase activity, acting on acid anhydrides, in phosphorus-containing anhydrides"/>
    <property type="evidence" value="ECO:0007669"/>
    <property type="project" value="InterPro"/>
</dbReference>
<feature type="domain" description="Nudix hydrolase" evidence="7">
    <location>
        <begin position="5"/>
        <end position="150"/>
    </location>
</feature>
<keyword evidence="5" id="KW-0460">Magnesium</keyword>
<dbReference type="Proteomes" id="UP001139289">
    <property type="component" value="Unassembled WGS sequence"/>
</dbReference>
<comment type="cofactor">
    <cofactor evidence="1">
        <name>Mn(2+)</name>
        <dbReference type="ChEBI" id="CHEBI:29035"/>
    </cofactor>
</comment>
<comment type="caution">
    <text evidence="8">The sequence shown here is derived from an EMBL/GenBank/DDBJ whole genome shotgun (WGS) entry which is preliminary data.</text>
</comment>
<dbReference type="AlphaFoldDB" id="A0A9X1LP27"/>
<dbReference type="InterPro" id="IPR000086">
    <property type="entry name" value="NUDIX_hydrolase_dom"/>
</dbReference>
<dbReference type="RefSeq" id="WP_227530383.1">
    <property type="nucleotide sequence ID" value="NZ_JAGTTM010000002.1"/>
</dbReference>
<dbReference type="InterPro" id="IPR015797">
    <property type="entry name" value="NUDIX_hydrolase-like_dom_sf"/>
</dbReference>
<dbReference type="EMBL" id="JAGTTM010000002">
    <property type="protein sequence ID" value="MCC2029284.1"/>
    <property type="molecule type" value="Genomic_DNA"/>
</dbReference>
<dbReference type="CDD" id="cd18870">
    <property type="entry name" value="NUDIX_AcylCoAdiphos_Nudt19"/>
    <property type="match status" value="1"/>
</dbReference>
<dbReference type="GO" id="GO:0046872">
    <property type="term" value="F:metal ion binding"/>
    <property type="evidence" value="ECO:0007669"/>
    <property type="project" value="UniProtKB-KW"/>
</dbReference>
<evidence type="ECO:0000313" key="9">
    <source>
        <dbReference type="Proteomes" id="UP001139289"/>
    </source>
</evidence>
<protein>
    <submittedName>
        <fullName evidence="8">NUDIX domain-containing protein</fullName>
    </submittedName>
</protein>
<dbReference type="InterPro" id="IPR039121">
    <property type="entry name" value="NUDT19"/>
</dbReference>
<evidence type="ECO:0000256" key="4">
    <source>
        <dbReference type="ARBA" id="ARBA00022801"/>
    </source>
</evidence>
<evidence type="ECO:0000256" key="2">
    <source>
        <dbReference type="ARBA" id="ARBA00001946"/>
    </source>
</evidence>
<evidence type="ECO:0000256" key="1">
    <source>
        <dbReference type="ARBA" id="ARBA00001936"/>
    </source>
</evidence>